<dbReference type="SUPFAM" id="SSF52172">
    <property type="entry name" value="CheY-like"/>
    <property type="match status" value="1"/>
</dbReference>
<evidence type="ECO:0000313" key="6">
    <source>
        <dbReference type="EMBL" id="WNC74337.1"/>
    </source>
</evidence>
<dbReference type="PANTHER" id="PTHR45566">
    <property type="entry name" value="HTH-TYPE TRANSCRIPTIONAL REGULATOR YHJB-RELATED"/>
    <property type="match status" value="1"/>
</dbReference>
<dbReference type="Pfam" id="PF00196">
    <property type="entry name" value="GerE"/>
    <property type="match status" value="1"/>
</dbReference>
<dbReference type="RefSeq" id="WP_348393442.1">
    <property type="nucleotide sequence ID" value="NZ_CP134145.1"/>
</dbReference>
<accession>A0ABY9TZL7</accession>
<dbReference type="EMBL" id="CP134145">
    <property type="protein sequence ID" value="WNC74337.1"/>
    <property type="molecule type" value="Genomic_DNA"/>
</dbReference>
<proteinExistence type="predicted"/>
<gene>
    <name evidence="6" type="ORF">RGQ13_19745</name>
</gene>
<dbReference type="PROSITE" id="PS50043">
    <property type="entry name" value="HTH_LUXR_2"/>
    <property type="match status" value="1"/>
</dbReference>
<dbReference type="SUPFAM" id="SSF46894">
    <property type="entry name" value="C-terminal effector domain of the bipartite response regulators"/>
    <property type="match status" value="1"/>
</dbReference>
<feature type="modified residue" description="4-aspartylphosphate" evidence="3">
    <location>
        <position position="58"/>
    </location>
</feature>
<dbReference type="PROSITE" id="PS00622">
    <property type="entry name" value="HTH_LUXR_1"/>
    <property type="match status" value="1"/>
</dbReference>
<dbReference type="PRINTS" id="PR00038">
    <property type="entry name" value="HTHLUXR"/>
</dbReference>
<dbReference type="PROSITE" id="PS50110">
    <property type="entry name" value="RESPONSE_REGULATORY"/>
    <property type="match status" value="1"/>
</dbReference>
<evidence type="ECO:0000256" key="1">
    <source>
        <dbReference type="ARBA" id="ARBA00022553"/>
    </source>
</evidence>
<dbReference type="Gene3D" id="3.40.50.2300">
    <property type="match status" value="1"/>
</dbReference>
<dbReference type="InterPro" id="IPR058245">
    <property type="entry name" value="NreC/VraR/RcsB-like_REC"/>
</dbReference>
<dbReference type="CDD" id="cd17535">
    <property type="entry name" value="REC_NarL-like"/>
    <property type="match status" value="1"/>
</dbReference>
<reference evidence="7" key="1">
    <citation type="submission" date="2023-09" db="EMBL/GenBank/DDBJ databases">
        <authorList>
            <person name="Li S."/>
            <person name="Li X."/>
            <person name="Zhang C."/>
            <person name="Zhao Z."/>
        </authorList>
    </citation>
    <scope>NUCLEOTIDE SEQUENCE [LARGE SCALE GENOMIC DNA]</scope>
    <source>
        <strain evidence="7">SQ149</strain>
    </source>
</reference>
<evidence type="ECO:0000256" key="3">
    <source>
        <dbReference type="PROSITE-ProRule" id="PRU00169"/>
    </source>
</evidence>
<protein>
    <submittedName>
        <fullName evidence="6">Response regulator transcription factor</fullName>
    </submittedName>
</protein>
<dbReference type="Pfam" id="PF00072">
    <property type="entry name" value="Response_reg"/>
    <property type="match status" value="1"/>
</dbReference>
<evidence type="ECO:0000259" key="4">
    <source>
        <dbReference type="PROSITE" id="PS50043"/>
    </source>
</evidence>
<evidence type="ECO:0000256" key="2">
    <source>
        <dbReference type="ARBA" id="ARBA00023125"/>
    </source>
</evidence>
<dbReference type="InterPro" id="IPR001789">
    <property type="entry name" value="Sig_transdc_resp-reg_receiver"/>
</dbReference>
<dbReference type="SMART" id="SM00448">
    <property type="entry name" value="REC"/>
    <property type="match status" value="1"/>
</dbReference>
<keyword evidence="2" id="KW-0238">DNA-binding</keyword>
<feature type="domain" description="HTH luxR-type" evidence="4">
    <location>
        <begin position="145"/>
        <end position="210"/>
    </location>
</feature>
<feature type="domain" description="Response regulatory" evidence="5">
    <location>
        <begin position="6"/>
        <end position="123"/>
    </location>
</feature>
<sequence length="226" mass="25160">MFLPDKVIIADDHPLFRRALLETLKERMATTNWLQAETVEELDSLLKQNTDSDLLLLDLNIPGAHGFNTLIHVRNHFPQIPVVVVSAYEDSDTINKAMSYGASGFVPKSTDVGTIFTAINQVLAGEIWTPESLNDPSTNDSKAEMAERIASLTQQQYKILLMFAEGLLNKQIAYDLNVSEATIKAHATAIFRKLNVRNRTQAVICLGQLDLSEGGFTQELTHTYKV</sequence>
<dbReference type="SMART" id="SM00421">
    <property type="entry name" value="HTH_LUXR"/>
    <property type="match status" value="1"/>
</dbReference>
<organism evidence="6 7">
    <name type="scientific">Thalassotalea psychrophila</name>
    <dbReference type="NCBI Taxonomy" id="3065647"/>
    <lineage>
        <taxon>Bacteria</taxon>
        <taxon>Pseudomonadati</taxon>
        <taxon>Pseudomonadota</taxon>
        <taxon>Gammaproteobacteria</taxon>
        <taxon>Alteromonadales</taxon>
        <taxon>Colwelliaceae</taxon>
        <taxon>Thalassotalea</taxon>
    </lineage>
</organism>
<keyword evidence="7" id="KW-1185">Reference proteome</keyword>
<dbReference type="InterPro" id="IPR016032">
    <property type="entry name" value="Sig_transdc_resp-reg_C-effctor"/>
</dbReference>
<dbReference type="InterPro" id="IPR000792">
    <property type="entry name" value="Tscrpt_reg_LuxR_C"/>
</dbReference>
<dbReference type="InterPro" id="IPR011006">
    <property type="entry name" value="CheY-like_superfamily"/>
</dbReference>
<evidence type="ECO:0000313" key="7">
    <source>
        <dbReference type="Proteomes" id="UP001258994"/>
    </source>
</evidence>
<keyword evidence="1 3" id="KW-0597">Phosphoprotein</keyword>
<dbReference type="InterPro" id="IPR051015">
    <property type="entry name" value="EvgA-like"/>
</dbReference>
<evidence type="ECO:0000259" key="5">
    <source>
        <dbReference type="PROSITE" id="PS50110"/>
    </source>
</evidence>
<name>A0ABY9TZL7_9GAMM</name>
<dbReference type="Proteomes" id="UP001258994">
    <property type="component" value="Chromosome"/>
</dbReference>
<dbReference type="PANTHER" id="PTHR45566:SF1">
    <property type="entry name" value="HTH-TYPE TRANSCRIPTIONAL REGULATOR YHJB-RELATED"/>
    <property type="match status" value="1"/>
</dbReference>
<dbReference type="CDD" id="cd06170">
    <property type="entry name" value="LuxR_C_like"/>
    <property type="match status" value="1"/>
</dbReference>